<protein>
    <submittedName>
        <fullName evidence="2">Uncharacterized protein</fullName>
    </submittedName>
</protein>
<sequence>MRARPAHLAAMALKLFLPLSEEDCQGDEWWCLHASAEFSEGDHQGDWWWAMQAKHAEPERCRPDLVILTSDRWLRQHRPYWDLLSFTFRFHTEKARTWFGLLKDEDHWGSEAYGCSCLWQRDSETSRLDMFLFADRLPRQLQLELLYYTLDVWGLLTSDAERAHVV</sequence>
<keyword evidence="1" id="KW-0732">Signal</keyword>
<feature type="signal peptide" evidence="1">
    <location>
        <begin position="1"/>
        <end position="26"/>
    </location>
</feature>
<reference evidence="2" key="1">
    <citation type="submission" date="2021-02" db="EMBL/GenBank/DDBJ databases">
        <authorList>
            <person name="Dougan E. K."/>
            <person name="Rhodes N."/>
            <person name="Thang M."/>
            <person name="Chan C."/>
        </authorList>
    </citation>
    <scope>NUCLEOTIDE SEQUENCE</scope>
</reference>
<name>A0A812QY96_9DINO</name>
<evidence type="ECO:0000313" key="3">
    <source>
        <dbReference type="Proteomes" id="UP000604046"/>
    </source>
</evidence>
<accession>A0A812QY96</accession>
<evidence type="ECO:0000313" key="2">
    <source>
        <dbReference type="EMBL" id="CAE7410562.1"/>
    </source>
</evidence>
<proteinExistence type="predicted"/>
<gene>
    <name evidence="2" type="ORF">SNAT2548_LOCUS22330</name>
</gene>
<organism evidence="2 3">
    <name type="scientific">Symbiodinium natans</name>
    <dbReference type="NCBI Taxonomy" id="878477"/>
    <lineage>
        <taxon>Eukaryota</taxon>
        <taxon>Sar</taxon>
        <taxon>Alveolata</taxon>
        <taxon>Dinophyceae</taxon>
        <taxon>Suessiales</taxon>
        <taxon>Symbiodiniaceae</taxon>
        <taxon>Symbiodinium</taxon>
    </lineage>
</organism>
<keyword evidence="3" id="KW-1185">Reference proteome</keyword>
<dbReference type="Proteomes" id="UP000604046">
    <property type="component" value="Unassembled WGS sequence"/>
</dbReference>
<dbReference type="AlphaFoldDB" id="A0A812QY96"/>
<evidence type="ECO:0000256" key="1">
    <source>
        <dbReference type="SAM" id="SignalP"/>
    </source>
</evidence>
<dbReference type="EMBL" id="CAJNDS010002284">
    <property type="protein sequence ID" value="CAE7410562.1"/>
    <property type="molecule type" value="Genomic_DNA"/>
</dbReference>
<comment type="caution">
    <text evidence="2">The sequence shown here is derived from an EMBL/GenBank/DDBJ whole genome shotgun (WGS) entry which is preliminary data.</text>
</comment>
<feature type="chain" id="PRO_5032368870" evidence="1">
    <location>
        <begin position="27"/>
        <end position="166"/>
    </location>
</feature>